<sequence>MSPYKLHVEERSLLKSPVRPYR</sequence>
<organism evidence="1">
    <name type="scientific">Arundo donax</name>
    <name type="common">Giant reed</name>
    <name type="synonym">Donax arundinaceus</name>
    <dbReference type="NCBI Taxonomy" id="35708"/>
    <lineage>
        <taxon>Eukaryota</taxon>
        <taxon>Viridiplantae</taxon>
        <taxon>Streptophyta</taxon>
        <taxon>Embryophyta</taxon>
        <taxon>Tracheophyta</taxon>
        <taxon>Spermatophyta</taxon>
        <taxon>Magnoliopsida</taxon>
        <taxon>Liliopsida</taxon>
        <taxon>Poales</taxon>
        <taxon>Poaceae</taxon>
        <taxon>PACMAD clade</taxon>
        <taxon>Arundinoideae</taxon>
        <taxon>Arundineae</taxon>
        <taxon>Arundo</taxon>
    </lineage>
</organism>
<proteinExistence type="predicted"/>
<name>A0A0A9ASC5_ARUDO</name>
<dbReference type="AlphaFoldDB" id="A0A0A9ASC5"/>
<accession>A0A0A9ASC5</accession>
<dbReference type="EMBL" id="GBRH01243296">
    <property type="protein sequence ID" value="JAD54599.1"/>
    <property type="molecule type" value="Transcribed_RNA"/>
</dbReference>
<protein>
    <submittedName>
        <fullName evidence="1">Uncharacterized protein</fullName>
    </submittedName>
</protein>
<evidence type="ECO:0000313" key="1">
    <source>
        <dbReference type="EMBL" id="JAD54599.1"/>
    </source>
</evidence>
<reference evidence="1" key="2">
    <citation type="journal article" date="2015" name="Data Brief">
        <title>Shoot transcriptome of the giant reed, Arundo donax.</title>
        <authorList>
            <person name="Barrero R.A."/>
            <person name="Guerrero F.D."/>
            <person name="Moolhuijzen P."/>
            <person name="Goolsby J.A."/>
            <person name="Tidwell J."/>
            <person name="Bellgard S.E."/>
            <person name="Bellgard M.I."/>
        </authorList>
    </citation>
    <scope>NUCLEOTIDE SEQUENCE</scope>
    <source>
        <tissue evidence="1">Shoot tissue taken approximately 20 cm above the soil surface</tissue>
    </source>
</reference>
<reference evidence="1" key="1">
    <citation type="submission" date="2014-09" db="EMBL/GenBank/DDBJ databases">
        <authorList>
            <person name="Magalhaes I.L.F."/>
            <person name="Oliveira U."/>
            <person name="Santos F.R."/>
            <person name="Vidigal T.H.D.A."/>
            <person name="Brescovit A.D."/>
            <person name="Santos A.J."/>
        </authorList>
    </citation>
    <scope>NUCLEOTIDE SEQUENCE</scope>
    <source>
        <tissue evidence="1">Shoot tissue taken approximately 20 cm above the soil surface</tissue>
    </source>
</reference>